<proteinExistence type="predicted"/>
<dbReference type="InterPro" id="IPR019949">
    <property type="entry name" value="CmoO-like"/>
</dbReference>
<sequence length="330" mass="36491">MKLSVLDQIPVTKGNTAVAAIDKAKELALLADELGYHRMWFAEHHGSASVASAAPEIIVAHLAALTKNIRLGTGGTMIMHYSPLKMAETFKTLSALSPGRIDFGAGRAPGGDMKSIYALAQSKRPQMRELYEKLETTLALINDKVPEDELYQTTIASPTPVTLPEAWLLGSSGDSALQAARMGVGYSFAQFFSGSMTKEILSLYKDRFIPSYFMEKPEINVAYLATVAESIEEAEFEARPTDIQRLMMTKGQLTGIITPEEAQNFSLTEMDRLKIQESRKIHFVGTAKAVADRLVEEGEYYGFQEAMIISTPHSQEKRLNVYRLLAKEML</sequence>
<dbReference type="CDD" id="cd00347">
    <property type="entry name" value="Flavin_utilizing_monoxygenases"/>
    <property type="match status" value="1"/>
</dbReference>
<evidence type="ECO:0000256" key="1">
    <source>
        <dbReference type="ARBA" id="ARBA00007789"/>
    </source>
</evidence>
<protein>
    <submittedName>
        <fullName evidence="3">LLM class flavin-dependent oxidoreductase</fullName>
        <ecNumber evidence="3">1.-.-.-</ecNumber>
    </submittedName>
</protein>
<dbReference type="InterPro" id="IPR011251">
    <property type="entry name" value="Luciferase-like_dom"/>
</dbReference>
<evidence type="ECO:0000313" key="3">
    <source>
        <dbReference type="EMBL" id="MDZ5759678.1"/>
    </source>
</evidence>
<dbReference type="GO" id="GO:0005829">
    <property type="term" value="C:cytosol"/>
    <property type="evidence" value="ECO:0007669"/>
    <property type="project" value="TreeGrafter"/>
</dbReference>
<dbReference type="Proteomes" id="UP001290462">
    <property type="component" value="Unassembled WGS sequence"/>
</dbReference>
<feature type="domain" description="Luciferase-like" evidence="2">
    <location>
        <begin position="1"/>
        <end position="299"/>
    </location>
</feature>
<dbReference type="PANTHER" id="PTHR30137:SF6">
    <property type="entry name" value="LUCIFERASE-LIKE MONOOXYGENASE"/>
    <property type="match status" value="1"/>
</dbReference>
<dbReference type="InterPro" id="IPR050766">
    <property type="entry name" value="Bact_Lucif_Oxidored"/>
</dbReference>
<dbReference type="Gene3D" id="3.20.20.30">
    <property type="entry name" value="Luciferase-like domain"/>
    <property type="match status" value="1"/>
</dbReference>
<comment type="similarity">
    <text evidence="1">To bacterial alkanal monooxygenase alpha and beta chains.</text>
</comment>
<organism evidence="3 4">
    <name type="scientific">Carnobacterium maltaromaticum</name>
    <name type="common">Carnobacterium piscicola</name>
    <dbReference type="NCBI Taxonomy" id="2751"/>
    <lineage>
        <taxon>Bacteria</taxon>
        <taxon>Bacillati</taxon>
        <taxon>Bacillota</taxon>
        <taxon>Bacilli</taxon>
        <taxon>Lactobacillales</taxon>
        <taxon>Carnobacteriaceae</taxon>
        <taxon>Carnobacterium</taxon>
    </lineage>
</organism>
<reference evidence="3" key="1">
    <citation type="submission" date="2023-08" db="EMBL/GenBank/DDBJ databases">
        <title>Genomic characterization of piscicolin 126 produced by Carnobacterium maltaromaticum CM22 strain isolated from salmon (Salmo salar).</title>
        <authorList>
            <person name="Gonzalez-Gragera E."/>
            <person name="Garcia-Lopez J.D."/>
            <person name="Teso-Perez C."/>
            <person name="Gimenez-Hernandez I."/>
            <person name="Peralta-Sanchez J.M."/>
            <person name="Valdivia E."/>
            <person name="Montalban-Lopez M."/>
            <person name="Martin-Platero A.M."/>
            <person name="Banos A."/>
            <person name="Martinez-Bueno M."/>
        </authorList>
    </citation>
    <scope>NUCLEOTIDE SEQUENCE</scope>
    <source>
        <strain evidence="3">CM22</strain>
    </source>
</reference>
<evidence type="ECO:0000259" key="2">
    <source>
        <dbReference type="Pfam" id="PF00296"/>
    </source>
</evidence>
<dbReference type="GO" id="GO:0016705">
    <property type="term" value="F:oxidoreductase activity, acting on paired donors, with incorporation or reduction of molecular oxygen"/>
    <property type="evidence" value="ECO:0007669"/>
    <property type="project" value="InterPro"/>
</dbReference>
<dbReference type="Pfam" id="PF00296">
    <property type="entry name" value="Bac_luciferase"/>
    <property type="match status" value="1"/>
</dbReference>
<evidence type="ECO:0000313" key="4">
    <source>
        <dbReference type="Proteomes" id="UP001290462"/>
    </source>
</evidence>
<dbReference type="RefSeq" id="WP_322809350.1">
    <property type="nucleotide sequence ID" value="NZ_JAVBVO010000003.1"/>
</dbReference>
<gene>
    <name evidence="3" type="ORF">RAK27_13530</name>
</gene>
<name>A0AAW9JVS1_CARML</name>
<dbReference type="NCBIfam" id="TIGR03558">
    <property type="entry name" value="oxido_grp_1"/>
    <property type="match status" value="1"/>
</dbReference>
<dbReference type="PANTHER" id="PTHR30137">
    <property type="entry name" value="LUCIFERASE-LIKE MONOOXYGENASE"/>
    <property type="match status" value="1"/>
</dbReference>
<keyword evidence="3" id="KW-0560">Oxidoreductase</keyword>
<dbReference type="FunFam" id="3.20.20.30:FF:000002">
    <property type="entry name" value="LLM class flavin-dependent oxidoreductase"/>
    <property type="match status" value="1"/>
</dbReference>
<dbReference type="EC" id="1.-.-.-" evidence="3"/>
<dbReference type="InterPro" id="IPR036661">
    <property type="entry name" value="Luciferase-like_sf"/>
</dbReference>
<comment type="caution">
    <text evidence="3">The sequence shown here is derived from an EMBL/GenBank/DDBJ whole genome shotgun (WGS) entry which is preliminary data.</text>
</comment>
<dbReference type="EMBL" id="JAVBVO010000003">
    <property type="protein sequence ID" value="MDZ5759678.1"/>
    <property type="molecule type" value="Genomic_DNA"/>
</dbReference>
<dbReference type="AlphaFoldDB" id="A0AAW9JVS1"/>
<dbReference type="SUPFAM" id="SSF51679">
    <property type="entry name" value="Bacterial luciferase-like"/>
    <property type="match status" value="1"/>
</dbReference>
<accession>A0AAW9JVS1</accession>